<keyword evidence="2" id="KW-1185">Reference proteome</keyword>
<dbReference type="AlphaFoldDB" id="A0A8K1C434"/>
<name>A0A8K1C434_PYTOL</name>
<sequence length="174" mass="18932">MIDSAFTLAEAQHEIETLLRTTPISNQPAIVLEWNREALDVFVHCANTLVFGSPGVPVLPTWMKAEPPHVTIESITLDTAEYLAKRGGANFGRVMIVPDSVSAYSNMFGATVKIESHPFVQVCAKSLPKGKYLGAIAVVEDKSRLPLQLGYLSADPKCPYHPVFGGGRNGRLVR</sequence>
<accession>A0A8K1C434</accession>
<dbReference type="Proteomes" id="UP000794436">
    <property type="component" value="Unassembled WGS sequence"/>
</dbReference>
<comment type="caution">
    <text evidence="1">The sequence shown here is derived from an EMBL/GenBank/DDBJ whole genome shotgun (WGS) entry which is preliminary data.</text>
</comment>
<dbReference type="EMBL" id="SPLM01000146">
    <property type="protein sequence ID" value="TMW56107.1"/>
    <property type="molecule type" value="Genomic_DNA"/>
</dbReference>
<evidence type="ECO:0000313" key="1">
    <source>
        <dbReference type="EMBL" id="TMW56107.1"/>
    </source>
</evidence>
<gene>
    <name evidence="1" type="ORF">Poli38472_008755</name>
</gene>
<evidence type="ECO:0000313" key="2">
    <source>
        <dbReference type="Proteomes" id="UP000794436"/>
    </source>
</evidence>
<reference evidence="1" key="1">
    <citation type="submission" date="2019-03" db="EMBL/GenBank/DDBJ databases">
        <title>Long read genome sequence of the mycoparasitic Pythium oligandrum ATCC 38472 isolated from sugarbeet rhizosphere.</title>
        <authorList>
            <person name="Gaulin E."/>
        </authorList>
    </citation>
    <scope>NUCLEOTIDE SEQUENCE</scope>
    <source>
        <strain evidence="1">ATCC 38472_TT</strain>
    </source>
</reference>
<protein>
    <submittedName>
        <fullName evidence="1">Uncharacterized protein</fullName>
    </submittedName>
</protein>
<dbReference type="OrthoDB" id="113557at2759"/>
<organism evidence="1 2">
    <name type="scientific">Pythium oligandrum</name>
    <name type="common">Mycoparasitic fungus</name>
    <dbReference type="NCBI Taxonomy" id="41045"/>
    <lineage>
        <taxon>Eukaryota</taxon>
        <taxon>Sar</taxon>
        <taxon>Stramenopiles</taxon>
        <taxon>Oomycota</taxon>
        <taxon>Peronosporomycetes</taxon>
        <taxon>Pythiales</taxon>
        <taxon>Pythiaceae</taxon>
        <taxon>Pythium</taxon>
    </lineage>
</organism>
<proteinExistence type="predicted"/>